<dbReference type="InterPro" id="IPR001173">
    <property type="entry name" value="Glyco_trans_2-like"/>
</dbReference>
<dbReference type="RefSeq" id="WP_115480668.1">
    <property type="nucleotide sequence ID" value="NZ_QRCT01000012.1"/>
</dbReference>
<reference evidence="4 5" key="1">
    <citation type="submission" date="2018-07" db="EMBL/GenBank/DDBJ databases">
        <title>Anaerosacharophilus polymeroproducens gen. nov. sp. nov., an anaerobic bacterium isolated from salt field.</title>
        <authorList>
            <person name="Kim W."/>
            <person name="Yang S.-H."/>
            <person name="Oh J."/>
            <person name="Lee J.-H."/>
            <person name="Kwon K.K."/>
        </authorList>
    </citation>
    <scope>NUCLEOTIDE SEQUENCE [LARGE SCALE GENOMIC DNA]</scope>
    <source>
        <strain evidence="4 5">MCWD5</strain>
    </source>
</reference>
<evidence type="ECO:0000313" key="5">
    <source>
        <dbReference type="Proteomes" id="UP000255036"/>
    </source>
</evidence>
<organism evidence="4 5">
    <name type="scientific">Anaerosacchariphilus polymeriproducens</name>
    <dbReference type="NCBI Taxonomy" id="1812858"/>
    <lineage>
        <taxon>Bacteria</taxon>
        <taxon>Bacillati</taxon>
        <taxon>Bacillota</taxon>
        <taxon>Clostridia</taxon>
        <taxon>Lachnospirales</taxon>
        <taxon>Lachnospiraceae</taxon>
        <taxon>Anaerosacchariphilus</taxon>
    </lineage>
</organism>
<proteinExistence type="predicted"/>
<accession>A0A371AXX7</accession>
<evidence type="ECO:0000256" key="2">
    <source>
        <dbReference type="ARBA" id="ARBA00022679"/>
    </source>
</evidence>
<gene>
    <name evidence="4" type="ORF">DWV06_02865</name>
</gene>
<dbReference type="EMBL" id="QRCT01000012">
    <property type="protein sequence ID" value="RDU24435.1"/>
    <property type="molecule type" value="Genomic_DNA"/>
</dbReference>
<evidence type="ECO:0000313" key="4">
    <source>
        <dbReference type="EMBL" id="RDU24435.1"/>
    </source>
</evidence>
<dbReference type="Proteomes" id="UP000255036">
    <property type="component" value="Unassembled WGS sequence"/>
</dbReference>
<dbReference type="AlphaFoldDB" id="A0A371AXX7"/>
<dbReference type="PANTHER" id="PTHR22916:SF51">
    <property type="entry name" value="GLYCOSYLTRANSFERASE EPSH-RELATED"/>
    <property type="match status" value="1"/>
</dbReference>
<dbReference type="SUPFAM" id="SSF53448">
    <property type="entry name" value="Nucleotide-diphospho-sugar transferases"/>
    <property type="match status" value="1"/>
</dbReference>
<name>A0A371AXX7_9FIRM</name>
<dbReference type="CDD" id="cd00761">
    <property type="entry name" value="Glyco_tranf_GTA_type"/>
    <property type="match status" value="1"/>
</dbReference>
<keyword evidence="1" id="KW-0328">Glycosyltransferase</keyword>
<feature type="domain" description="Glycosyltransferase 2-like" evidence="3">
    <location>
        <begin position="6"/>
        <end position="127"/>
    </location>
</feature>
<keyword evidence="5" id="KW-1185">Reference proteome</keyword>
<protein>
    <submittedName>
        <fullName evidence="4">Glycosyltransferase</fullName>
    </submittedName>
</protein>
<sequence length="324" mass="37059">MKELVSVIVPIYNAESYMTACIESVRSQTYTNIEIILVDDGSSDGGPSICDTYKELDARIQVIHKNNGGVSSARNTGLKMAKGTYISFIDADDTISHQMIEKLVQALEGNRVELAVCGFSMINEAGETLRETAVKELLLSEDEALCYMLEDYDFQMAVWNKLYIRSIIEENQIRFQEQITHGEDGLWLCTYLTKCKKVYWTGEPYYKYLQIESSAMHMMQSSRKFDYRQLSVLESLDLTLTEIKNKHKIVLDTFWAHYVGISVGLMIYALKFAPEDKLLIQKLKKNIKNYLQNFLKSSKYSKKDKLTAILLSTCPTLLKSFLKG</sequence>
<evidence type="ECO:0000256" key="1">
    <source>
        <dbReference type="ARBA" id="ARBA00022676"/>
    </source>
</evidence>
<comment type="caution">
    <text evidence="4">The sequence shown here is derived from an EMBL/GenBank/DDBJ whole genome shotgun (WGS) entry which is preliminary data.</text>
</comment>
<dbReference type="GO" id="GO:0016757">
    <property type="term" value="F:glycosyltransferase activity"/>
    <property type="evidence" value="ECO:0007669"/>
    <property type="project" value="UniProtKB-KW"/>
</dbReference>
<dbReference type="PANTHER" id="PTHR22916">
    <property type="entry name" value="GLYCOSYLTRANSFERASE"/>
    <property type="match status" value="1"/>
</dbReference>
<dbReference type="Pfam" id="PF00535">
    <property type="entry name" value="Glycos_transf_2"/>
    <property type="match status" value="1"/>
</dbReference>
<dbReference type="OrthoDB" id="9807674at2"/>
<dbReference type="InterPro" id="IPR029044">
    <property type="entry name" value="Nucleotide-diphossugar_trans"/>
</dbReference>
<evidence type="ECO:0000259" key="3">
    <source>
        <dbReference type="Pfam" id="PF00535"/>
    </source>
</evidence>
<dbReference type="Gene3D" id="3.90.550.10">
    <property type="entry name" value="Spore Coat Polysaccharide Biosynthesis Protein SpsA, Chain A"/>
    <property type="match status" value="1"/>
</dbReference>
<keyword evidence="2 4" id="KW-0808">Transferase</keyword>